<organism evidence="1 2">
    <name type="scientific">Escherichia albertii (strain TW07627)</name>
    <dbReference type="NCBI Taxonomy" id="502347"/>
    <lineage>
        <taxon>Bacteria</taxon>
        <taxon>Pseudomonadati</taxon>
        <taxon>Pseudomonadota</taxon>
        <taxon>Gammaproteobacteria</taxon>
        <taxon>Enterobacterales</taxon>
        <taxon>Enterobacteriaceae</taxon>
        <taxon>Escherichia</taxon>
    </lineage>
</organism>
<proteinExistence type="predicted"/>
<sequence length="41" mass="4642">MLLEILNDGSGIQSLFYIIKKTNNAAMQAFSPEKREKSNKI</sequence>
<evidence type="ECO:0000313" key="2">
    <source>
        <dbReference type="Proteomes" id="UP000003042"/>
    </source>
</evidence>
<dbReference type="Proteomes" id="UP000003042">
    <property type="component" value="Unassembled WGS sequence"/>
</dbReference>
<evidence type="ECO:0000313" key="1">
    <source>
        <dbReference type="EMBL" id="EDS91636.1"/>
    </source>
</evidence>
<gene>
    <name evidence="1" type="ORF">ESCAB7627_3310</name>
</gene>
<comment type="caution">
    <text evidence="1">The sequence shown here is derived from an EMBL/GenBank/DDBJ whole genome shotgun (WGS) entry which is preliminary data.</text>
</comment>
<reference evidence="1 2" key="1">
    <citation type="submission" date="2008-02" db="EMBL/GenBank/DDBJ databases">
        <title>Annotation of Escherichia albertii TW07627.</title>
        <authorList>
            <person name="Sutton G."/>
            <person name="Whittam T.S."/>
            <person name="Sebastian Y."/>
        </authorList>
    </citation>
    <scope>NUCLEOTIDE SEQUENCE [LARGE SCALE GENOMIC DNA]</scope>
    <source>
        <strain evidence="1 2">TW07627</strain>
    </source>
</reference>
<dbReference type="EMBL" id="ABKX01000006">
    <property type="protein sequence ID" value="EDS91636.1"/>
    <property type="molecule type" value="Genomic_DNA"/>
</dbReference>
<name>A0ABC9NN13_ESCAT</name>
<accession>A0ABC9NN13</accession>
<protein>
    <submittedName>
        <fullName evidence="1">Uncharacterized protein</fullName>
    </submittedName>
</protein>
<dbReference type="AlphaFoldDB" id="A0ABC9NN13"/>